<evidence type="ECO:0000313" key="1">
    <source>
        <dbReference type="EMBL" id="KAF9670174.1"/>
    </source>
</evidence>
<gene>
    <name evidence="1" type="ORF">SADUNF_Sadunf13G0041100</name>
</gene>
<reference evidence="1 2" key="1">
    <citation type="submission" date="2020-10" db="EMBL/GenBank/DDBJ databases">
        <title>Plant Genome Project.</title>
        <authorList>
            <person name="Zhang R.-G."/>
        </authorList>
    </citation>
    <scope>NUCLEOTIDE SEQUENCE [LARGE SCALE GENOMIC DNA]</scope>
    <source>
        <strain evidence="1">FAFU-HL-1</strain>
        <tissue evidence="1">Leaf</tissue>
    </source>
</reference>
<comment type="caution">
    <text evidence="1">The sequence shown here is derived from an EMBL/GenBank/DDBJ whole genome shotgun (WGS) entry which is preliminary data.</text>
</comment>
<dbReference type="EMBL" id="JADGMS010000013">
    <property type="protein sequence ID" value="KAF9670174.1"/>
    <property type="molecule type" value="Genomic_DNA"/>
</dbReference>
<accession>A0A835MN66</accession>
<proteinExistence type="predicted"/>
<organism evidence="1 2">
    <name type="scientific">Salix dunnii</name>
    <dbReference type="NCBI Taxonomy" id="1413687"/>
    <lineage>
        <taxon>Eukaryota</taxon>
        <taxon>Viridiplantae</taxon>
        <taxon>Streptophyta</taxon>
        <taxon>Embryophyta</taxon>
        <taxon>Tracheophyta</taxon>
        <taxon>Spermatophyta</taxon>
        <taxon>Magnoliopsida</taxon>
        <taxon>eudicotyledons</taxon>
        <taxon>Gunneridae</taxon>
        <taxon>Pentapetalae</taxon>
        <taxon>rosids</taxon>
        <taxon>fabids</taxon>
        <taxon>Malpighiales</taxon>
        <taxon>Salicaceae</taxon>
        <taxon>Saliceae</taxon>
        <taxon>Salix</taxon>
    </lineage>
</organism>
<keyword evidence="2" id="KW-1185">Reference proteome</keyword>
<dbReference type="Proteomes" id="UP000657918">
    <property type="component" value="Unassembled WGS sequence"/>
</dbReference>
<protein>
    <submittedName>
        <fullName evidence="1">Uncharacterized protein</fullName>
    </submittedName>
</protein>
<evidence type="ECO:0000313" key="2">
    <source>
        <dbReference type="Proteomes" id="UP000657918"/>
    </source>
</evidence>
<dbReference type="AlphaFoldDB" id="A0A835MN66"/>
<sequence>MNQSVERMNKLHDDEKEFGLQAQPISIQPILVRSHYQPIAIISPKPISAQPISIRPVGSNFRPISAQPIQPISIQPFGVESGVDSGVEFVESESEEVWKLSGL</sequence>
<name>A0A835MN66_9ROSI</name>